<feature type="domain" description="RNA polymerase sigma-70 ECF-like HTH" evidence="4">
    <location>
        <begin position="12"/>
        <end position="190"/>
    </location>
</feature>
<dbReference type="InterPro" id="IPR036388">
    <property type="entry name" value="WH-like_DNA-bd_sf"/>
</dbReference>
<keyword evidence="1" id="KW-0805">Transcription regulation</keyword>
<gene>
    <name evidence="5" type="ORF">WKV53_21980</name>
</gene>
<dbReference type="InterPro" id="IPR039425">
    <property type="entry name" value="RNA_pol_sigma-70-like"/>
</dbReference>
<evidence type="ECO:0000313" key="5">
    <source>
        <dbReference type="EMBL" id="MEK7953200.1"/>
    </source>
</evidence>
<dbReference type="NCBIfam" id="TIGR02999">
    <property type="entry name" value="Sig-70_X6"/>
    <property type="match status" value="1"/>
</dbReference>
<evidence type="ECO:0000259" key="4">
    <source>
        <dbReference type="Pfam" id="PF07638"/>
    </source>
</evidence>
<dbReference type="Proteomes" id="UP001371305">
    <property type="component" value="Unassembled WGS sequence"/>
</dbReference>
<evidence type="ECO:0000313" key="6">
    <source>
        <dbReference type="Proteomes" id="UP001371305"/>
    </source>
</evidence>
<dbReference type="EMBL" id="JBBUKT010000010">
    <property type="protein sequence ID" value="MEK7953200.1"/>
    <property type="molecule type" value="Genomic_DNA"/>
</dbReference>
<keyword evidence="2" id="KW-0731">Sigma factor</keyword>
<dbReference type="InterPro" id="IPR014284">
    <property type="entry name" value="RNA_pol_sigma-70_dom"/>
</dbReference>
<dbReference type="RefSeq" id="WP_341406963.1">
    <property type="nucleotide sequence ID" value="NZ_JBBUKT010000010.1"/>
</dbReference>
<accession>A0ABU9AZN2</accession>
<dbReference type="Pfam" id="PF07638">
    <property type="entry name" value="Sigma70_ECF"/>
    <property type="match status" value="1"/>
</dbReference>
<keyword evidence="6" id="KW-1185">Reference proteome</keyword>
<evidence type="ECO:0000256" key="3">
    <source>
        <dbReference type="ARBA" id="ARBA00023163"/>
    </source>
</evidence>
<name>A0ABU9AZN2_9BACT</name>
<dbReference type="Gene3D" id="1.10.10.10">
    <property type="entry name" value="Winged helix-like DNA-binding domain superfamily/Winged helix DNA-binding domain"/>
    <property type="match status" value="1"/>
</dbReference>
<dbReference type="InterPro" id="IPR053812">
    <property type="entry name" value="HTH_Sigma70_ECF-like"/>
</dbReference>
<proteinExistence type="predicted"/>
<protein>
    <submittedName>
        <fullName evidence="5">Sigma-70 family RNA polymerase sigma factor</fullName>
    </submittedName>
</protein>
<evidence type="ECO:0000256" key="2">
    <source>
        <dbReference type="ARBA" id="ARBA00023082"/>
    </source>
</evidence>
<sequence length="194" mass="21543">MPLPPDSSREGSDVTRVLNAVAAGDDSASATLLESIYGELRRMAAGKMASERSGHTLQATALVHEAWLRLADGDQNWNNRRHFFGAASEAMRRILVENARRRATEKRGGGLAATALDEELHGIASEDEKLLQIHEVLDALETEDPLKAKIVKLRFFAGLDHNEIAALLDLNEKTIRRHWELAKVWLYRAIRGDG</sequence>
<dbReference type="InterPro" id="IPR013324">
    <property type="entry name" value="RNA_pol_sigma_r3/r4-like"/>
</dbReference>
<dbReference type="SUPFAM" id="SSF88659">
    <property type="entry name" value="Sigma3 and sigma4 domains of RNA polymerase sigma factors"/>
    <property type="match status" value="1"/>
</dbReference>
<comment type="caution">
    <text evidence="5">The sequence shown here is derived from an EMBL/GenBank/DDBJ whole genome shotgun (WGS) entry which is preliminary data.</text>
</comment>
<keyword evidence="3" id="KW-0804">Transcription</keyword>
<dbReference type="PANTHER" id="PTHR43133">
    <property type="entry name" value="RNA POLYMERASE ECF-TYPE SIGMA FACTO"/>
    <property type="match status" value="1"/>
</dbReference>
<organism evidence="5 6">
    <name type="scientific">Luteolibacter soli</name>
    <dbReference type="NCBI Taxonomy" id="3135280"/>
    <lineage>
        <taxon>Bacteria</taxon>
        <taxon>Pseudomonadati</taxon>
        <taxon>Verrucomicrobiota</taxon>
        <taxon>Verrucomicrobiia</taxon>
        <taxon>Verrucomicrobiales</taxon>
        <taxon>Verrucomicrobiaceae</taxon>
        <taxon>Luteolibacter</taxon>
    </lineage>
</organism>
<dbReference type="PANTHER" id="PTHR43133:SF39">
    <property type="entry name" value="SIMILAR TO RNA POLYMERASE SIGMA-E FACTOR"/>
    <property type="match status" value="1"/>
</dbReference>
<reference evidence="5 6" key="1">
    <citation type="submission" date="2024-04" db="EMBL/GenBank/DDBJ databases">
        <title>Luteolibacter sp. isolated from soil.</title>
        <authorList>
            <person name="An J."/>
        </authorList>
    </citation>
    <scope>NUCLEOTIDE SEQUENCE [LARGE SCALE GENOMIC DNA]</scope>
    <source>
        <strain evidence="5 6">Y139</strain>
    </source>
</reference>
<evidence type="ECO:0000256" key="1">
    <source>
        <dbReference type="ARBA" id="ARBA00023015"/>
    </source>
</evidence>
<dbReference type="InterPro" id="IPR011517">
    <property type="entry name" value="RNA_pol_sigma70_ECF-like"/>
</dbReference>
<dbReference type="NCBIfam" id="TIGR02937">
    <property type="entry name" value="sigma70-ECF"/>
    <property type="match status" value="1"/>
</dbReference>